<proteinExistence type="predicted"/>
<feature type="domain" description="Peptidase S9 prolyl oligopeptidase catalytic" evidence="3">
    <location>
        <begin position="641"/>
        <end position="808"/>
    </location>
</feature>
<reference evidence="4 5" key="1">
    <citation type="journal article" date="2008" name="BMC Genomics">
        <title>Complete genome of Phenylobacterium zucineum - a novel facultative intracellular bacterium isolated from human erythroleukemia cell line K562.</title>
        <authorList>
            <person name="Luo Y."/>
            <person name="Xu X."/>
            <person name="Ding Z."/>
            <person name="Liu Z."/>
            <person name="Zhang B."/>
            <person name="Yan Z."/>
            <person name="Sun J."/>
            <person name="Hu S."/>
            <person name="Hu X."/>
        </authorList>
    </citation>
    <scope>NUCLEOTIDE SEQUENCE [LARGE SCALE GENOMIC DNA]</scope>
    <source>
        <strain evidence="4 5">HLK1</strain>
    </source>
</reference>
<dbReference type="PANTHER" id="PTHR42776">
    <property type="entry name" value="SERINE PEPTIDASE S9 FAMILY MEMBER"/>
    <property type="match status" value="1"/>
</dbReference>
<gene>
    <name evidence="4" type="ordered locus">PHZ_c2397</name>
</gene>
<keyword evidence="4" id="KW-0031">Aminopeptidase</keyword>
<evidence type="ECO:0000256" key="1">
    <source>
        <dbReference type="ARBA" id="ARBA00022801"/>
    </source>
</evidence>
<dbReference type="HOGENOM" id="CLU_348412_0_0_5"/>
<name>B4RFZ3_PHEZH</name>
<dbReference type="GO" id="GO:0004177">
    <property type="term" value="F:aminopeptidase activity"/>
    <property type="evidence" value="ECO:0007669"/>
    <property type="project" value="UniProtKB-KW"/>
</dbReference>
<dbReference type="PANTHER" id="PTHR42776:SF27">
    <property type="entry name" value="DIPEPTIDYL PEPTIDASE FAMILY MEMBER 6"/>
    <property type="match status" value="1"/>
</dbReference>
<dbReference type="AlphaFoldDB" id="B4RFZ3"/>
<dbReference type="STRING" id="450851.PHZ_c2397"/>
<keyword evidence="4" id="KW-0645">Protease</keyword>
<evidence type="ECO:0000256" key="2">
    <source>
        <dbReference type="SAM" id="SignalP"/>
    </source>
</evidence>
<keyword evidence="2" id="KW-0732">Signal</keyword>
<accession>B4RFZ3</accession>
<dbReference type="KEGG" id="pzu:PHZ_c2397"/>
<dbReference type="OrthoDB" id="7201746at2"/>
<dbReference type="InterPro" id="IPR001375">
    <property type="entry name" value="Peptidase_S9_cat"/>
</dbReference>
<dbReference type="InterPro" id="IPR029058">
    <property type="entry name" value="AB_hydrolase_fold"/>
</dbReference>
<evidence type="ECO:0000313" key="4">
    <source>
        <dbReference type="EMBL" id="ACG78806.1"/>
    </source>
</evidence>
<evidence type="ECO:0000313" key="5">
    <source>
        <dbReference type="Proteomes" id="UP000001868"/>
    </source>
</evidence>
<dbReference type="SUPFAM" id="SSF53474">
    <property type="entry name" value="alpha/beta-Hydrolases"/>
    <property type="match status" value="1"/>
</dbReference>
<dbReference type="GO" id="GO:0006508">
    <property type="term" value="P:proteolysis"/>
    <property type="evidence" value="ECO:0007669"/>
    <property type="project" value="InterPro"/>
</dbReference>
<feature type="signal peptide" evidence="2">
    <location>
        <begin position="1"/>
        <end position="27"/>
    </location>
</feature>
<keyword evidence="5" id="KW-1185">Reference proteome</keyword>
<dbReference type="EMBL" id="CP000747">
    <property type="protein sequence ID" value="ACG78806.1"/>
    <property type="molecule type" value="Genomic_DNA"/>
</dbReference>
<dbReference type="SUPFAM" id="SSF82171">
    <property type="entry name" value="DPP6 N-terminal domain-like"/>
    <property type="match status" value="1"/>
</dbReference>
<dbReference type="GO" id="GO:0004252">
    <property type="term" value="F:serine-type endopeptidase activity"/>
    <property type="evidence" value="ECO:0007669"/>
    <property type="project" value="TreeGrafter"/>
</dbReference>
<dbReference type="Pfam" id="PF00326">
    <property type="entry name" value="Peptidase_S9"/>
    <property type="match status" value="1"/>
</dbReference>
<dbReference type="eggNOG" id="COG1506">
    <property type="taxonomic scope" value="Bacteria"/>
</dbReference>
<dbReference type="Gene3D" id="3.40.50.1820">
    <property type="entry name" value="alpha/beta hydrolase"/>
    <property type="match status" value="1"/>
</dbReference>
<dbReference type="Proteomes" id="UP000001868">
    <property type="component" value="Chromosome"/>
</dbReference>
<evidence type="ECO:0000259" key="3">
    <source>
        <dbReference type="Pfam" id="PF00326"/>
    </source>
</evidence>
<keyword evidence="1" id="KW-0378">Hydrolase</keyword>
<feature type="chain" id="PRO_5002825423" evidence="2">
    <location>
        <begin position="28"/>
        <end position="858"/>
    </location>
</feature>
<organism evidence="4 5">
    <name type="scientific">Phenylobacterium zucineum (strain HLK1)</name>
    <dbReference type="NCBI Taxonomy" id="450851"/>
    <lineage>
        <taxon>Bacteria</taxon>
        <taxon>Pseudomonadati</taxon>
        <taxon>Pseudomonadota</taxon>
        <taxon>Alphaproteobacteria</taxon>
        <taxon>Caulobacterales</taxon>
        <taxon>Caulobacteraceae</taxon>
        <taxon>Phenylobacterium</taxon>
    </lineage>
</organism>
<sequence length="858" mass="91784">MRVLSVRRPLAAAAAAGCLLLSAAGHARPVTIEDALQSGTIANTAIDPTERWAVIEYARPYASAPRFDFDLLQPMMTTELRVADLERPGPAALLFPPEPGAGYAAGPFSPDGRRIAVYRLTDAAFSLGVVDLAARTVRWFDVAPDISWEGRAVGWASPRRLLVITPPPGSLPHYVRMQRAWRSLPPRWESVALGGAAPAVWRGGRALKDQPRTQPGRLLRLDVETGAAEVLATGRFVDLEVSASGKYAAVLERGEDVRLQADAPVHGDMGVATFRKRLRLVPVSGGAAASPCPGCDLLQGLLVWAPNQDRLLAYARDDGQAWRQGRLIDVDARTGRLARLPAGFRPAVVGRPEIVAAGWMGASPVVYGRTDGATRDDWWRLAGPRPVNLTGSLPQAPMAGVSLAGERLTVATPAGGWSLDVDGQARRLEPRGVAPLAPWSRGLRRRAGHELGRRALPVRVREAAGDRLHDLAAARAVDLPLPDGAELFAYAPRRGAALVRTLSPGGRQALLWITADRPPVSVLAANPRLSDVEPPRAIPVHHTAPDGRPLTSWLLAPKAASGAPAPPLIVVPYLGQIHSRRPQVRIEGTVRDQWEALHLTGQGYAVLLPSLPLPADGRGPGEGLADRVLAIVDAAARQPDTGSLFDDAQLGLLGVSFGAHNVLAIITQTDRFKVAVAAHGPSSLITKWGEFGLGRVFPEAEIPSAWSIGWAETLQGLMGAPPWEAPDRYVANSPLMHAGRIRTPLLMVQGEFDSMSAAEGERMFSALFRQDKTVELAIYGGEGHVFASPGTIRDYYGRVFAWLDTWLQADHRRTQASSAAALSRPIPSPRQISLSGWSAASMAARSSTPSAASRPSSR</sequence>
<protein>
    <submittedName>
        <fullName evidence="4">Putative dipeptidyl aminopeptidase/acylaminoacyl-peptidase</fullName>
    </submittedName>
</protein>